<dbReference type="EC" id="5.4.4.2" evidence="3"/>
<evidence type="ECO:0000256" key="5">
    <source>
        <dbReference type="ARBA" id="ARBA00041564"/>
    </source>
</evidence>
<dbReference type="NCBIfam" id="TIGR00543">
    <property type="entry name" value="isochor_syn"/>
    <property type="match status" value="1"/>
</dbReference>
<dbReference type="GO" id="GO:0008909">
    <property type="term" value="F:isochorismate synthase activity"/>
    <property type="evidence" value="ECO:0007669"/>
    <property type="project" value="UniProtKB-EC"/>
</dbReference>
<feature type="domain" description="Chorismate-utilising enzyme C-terminal" evidence="6">
    <location>
        <begin position="50"/>
        <end position="309"/>
    </location>
</feature>
<keyword evidence="8" id="KW-1185">Reference proteome</keyword>
<dbReference type="PANTHER" id="PTHR42839">
    <property type="entry name" value="ISOCHORISMATE SYNTHASE ENTC"/>
    <property type="match status" value="1"/>
</dbReference>
<evidence type="ECO:0000259" key="6">
    <source>
        <dbReference type="Pfam" id="PF00425"/>
    </source>
</evidence>
<accession>A0A916U8H1</accession>
<comment type="caution">
    <text evidence="7">The sequence shown here is derived from an EMBL/GenBank/DDBJ whole genome shotgun (WGS) entry which is preliminary data.</text>
</comment>
<reference evidence="7" key="2">
    <citation type="submission" date="2020-09" db="EMBL/GenBank/DDBJ databases">
        <authorList>
            <person name="Sun Q."/>
            <person name="Zhou Y."/>
        </authorList>
    </citation>
    <scope>NUCLEOTIDE SEQUENCE</scope>
    <source>
        <strain evidence="7">CGMCC 1.15478</strain>
    </source>
</reference>
<evidence type="ECO:0000256" key="3">
    <source>
        <dbReference type="ARBA" id="ARBA00012824"/>
    </source>
</evidence>
<dbReference type="PANTHER" id="PTHR42839:SF2">
    <property type="entry name" value="ISOCHORISMATE SYNTHASE ENTC"/>
    <property type="match status" value="1"/>
</dbReference>
<reference evidence="7" key="1">
    <citation type="journal article" date="2014" name="Int. J. Syst. Evol. Microbiol.">
        <title>Complete genome sequence of Corynebacterium casei LMG S-19264T (=DSM 44701T), isolated from a smear-ripened cheese.</title>
        <authorList>
            <consortium name="US DOE Joint Genome Institute (JGI-PGF)"/>
            <person name="Walter F."/>
            <person name="Albersmeier A."/>
            <person name="Kalinowski J."/>
            <person name="Ruckert C."/>
        </authorList>
    </citation>
    <scope>NUCLEOTIDE SEQUENCE</scope>
    <source>
        <strain evidence="7">CGMCC 1.15478</strain>
    </source>
</reference>
<sequence>MVGAIPFDIAAPCALRAPLSATFTVGPIRPNEADAVLPTVTTVVADPSGDEHVRRVRRLVERIKSGELDKVVAARSLLVTCEDTISPMALLHQLVALDHVGNGFSVDLAPAGPHWEGRALVGASPEVLIRREGNEVSCWPLAGTAPRSHDPAIDAERADTLLQSSKNLHEHAFVVDWLREQLSPLCESLIVAPQPTLFPTPAVWHLGTPIRGTLRAPSISALDVALAVHPTPAVGGTPHQEALRAIREIEGDRGFYAGAVGWCNAEGDGEWMVAIRCAEVYRNTARAFAGGGIVDGSDPDEELAETSVKLRTLLAAMGVSDATVR</sequence>
<gene>
    <name evidence="7" type="ORF">GCM10011410_13670</name>
</gene>
<dbReference type="SUPFAM" id="SSF56322">
    <property type="entry name" value="ADC synthase"/>
    <property type="match status" value="1"/>
</dbReference>
<dbReference type="InterPro" id="IPR019999">
    <property type="entry name" value="Anth_synth_I-like"/>
</dbReference>
<evidence type="ECO:0000313" key="7">
    <source>
        <dbReference type="EMBL" id="GGC62490.1"/>
    </source>
</evidence>
<comment type="catalytic activity">
    <reaction evidence="1">
        <text>chorismate = isochorismate</text>
        <dbReference type="Rhea" id="RHEA:18985"/>
        <dbReference type="ChEBI" id="CHEBI:29748"/>
        <dbReference type="ChEBI" id="CHEBI:29780"/>
        <dbReference type="EC" id="5.4.4.2"/>
    </reaction>
</comment>
<dbReference type="Proteomes" id="UP000641514">
    <property type="component" value="Unassembled WGS sequence"/>
</dbReference>
<dbReference type="InterPro" id="IPR015890">
    <property type="entry name" value="Chorismate_C"/>
</dbReference>
<name>A0A916U8H1_9ACTN</name>
<dbReference type="InterPro" id="IPR005801">
    <property type="entry name" value="ADC_synthase"/>
</dbReference>
<dbReference type="InterPro" id="IPR004561">
    <property type="entry name" value="IsoChor_synthase"/>
</dbReference>
<evidence type="ECO:0000256" key="2">
    <source>
        <dbReference type="ARBA" id="ARBA00005297"/>
    </source>
</evidence>
<evidence type="ECO:0000256" key="4">
    <source>
        <dbReference type="ARBA" id="ARBA00023235"/>
    </source>
</evidence>
<dbReference type="PRINTS" id="PR00095">
    <property type="entry name" value="ANTSNTHASEI"/>
</dbReference>
<evidence type="ECO:0000256" key="1">
    <source>
        <dbReference type="ARBA" id="ARBA00000799"/>
    </source>
</evidence>
<dbReference type="Pfam" id="PF00425">
    <property type="entry name" value="Chorismate_bind"/>
    <property type="match status" value="1"/>
</dbReference>
<protein>
    <recommendedName>
        <fullName evidence="3">isochorismate synthase</fullName>
        <ecNumber evidence="3">5.4.4.2</ecNumber>
    </recommendedName>
    <alternativeName>
        <fullName evidence="5">Isochorismate mutase</fullName>
    </alternativeName>
</protein>
<dbReference type="AlphaFoldDB" id="A0A916U8H1"/>
<comment type="similarity">
    <text evidence="2">Belongs to the isochorismate synthase family.</text>
</comment>
<dbReference type="EMBL" id="BMJH01000001">
    <property type="protein sequence ID" value="GGC62490.1"/>
    <property type="molecule type" value="Genomic_DNA"/>
</dbReference>
<keyword evidence="4" id="KW-0413">Isomerase</keyword>
<organism evidence="7 8">
    <name type="scientific">Hoyosella rhizosphaerae</name>
    <dbReference type="NCBI Taxonomy" id="1755582"/>
    <lineage>
        <taxon>Bacteria</taxon>
        <taxon>Bacillati</taxon>
        <taxon>Actinomycetota</taxon>
        <taxon>Actinomycetes</taxon>
        <taxon>Mycobacteriales</taxon>
        <taxon>Hoyosellaceae</taxon>
        <taxon>Hoyosella</taxon>
    </lineage>
</organism>
<dbReference type="Gene3D" id="3.60.120.10">
    <property type="entry name" value="Anthranilate synthase"/>
    <property type="match status" value="1"/>
</dbReference>
<evidence type="ECO:0000313" key="8">
    <source>
        <dbReference type="Proteomes" id="UP000641514"/>
    </source>
</evidence>
<proteinExistence type="inferred from homology"/>